<dbReference type="InterPro" id="IPR002833">
    <property type="entry name" value="PTH2"/>
</dbReference>
<evidence type="ECO:0000256" key="4">
    <source>
        <dbReference type="ARBA" id="ARBA00048707"/>
    </source>
</evidence>
<comment type="caution">
    <text evidence="5">The sequence shown here is derived from an EMBL/GenBank/DDBJ whole genome shotgun (WGS) entry which is preliminary data.</text>
</comment>
<dbReference type="InterPro" id="IPR023476">
    <property type="entry name" value="Pep_tRNA_hydro_II_dom_sf"/>
</dbReference>
<evidence type="ECO:0000256" key="2">
    <source>
        <dbReference type="ARBA" id="ARBA00022801"/>
    </source>
</evidence>
<dbReference type="GO" id="GO:0005829">
    <property type="term" value="C:cytosol"/>
    <property type="evidence" value="ECO:0007669"/>
    <property type="project" value="TreeGrafter"/>
</dbReference>
<dbReference type="Gene3D" id="3.40.1490.10">
    <property type="entry name" value="Bit1"/>
    <property type="match status" value="1"/>
</dbReference>
<dbReference type="Proteomes" id="UP001253193">
    <property type="component" value="Unassembled WGS sequence"/>
</dbReference>
<evidence type="ECO:0000313" key="6">
    <source>
        <dbReference type="Proteomes" id="UP001253193"/>
    </source>
</evidence>
<name>A0AAW8Q078_VIBPH</name>
<dbReference type="EMBL" id="JAUHGG010000003">
    <property type="protein sequence ID" value="MDS1821273.1"/>
    <property type="molecule type" value="Genomic_DNA"/>
</dbReference>
<organism evidence="5 6">
    <name type="scientific">Vibrio parahaemolyticus</name>
    <dbReference type="NCBI Taxonomy" id="670"/>
    <lineage>
        <taxon>Bacteria</taxon>
        <taxon>Pseudomonadati</taxon>
        <taxon>Pseudomonadota</taxon>
        <taxon>Gammaproteobacteria</taxon>
        <taxon>Vibrionales</taxon>
        <taxon>Vibrionaceae</taxon>
        <taxon>Vibrio</taxon>
    </lineage>
</organism>
<evidence type="ECO:0000313" key="5">
    <source>
        <dbReference type="EMBL" id="MDS1821273.1"/>
    </source>
</evidence>
<evidence type="ECO:0000256" key="3">
    <source>
        <dbReference type="ARBA" id="ARBA00038050"/>
    </source>
</evidence>
<dbReference type="GO" id="GO:0004045">
    <property type="term" value="F:peptidyl-tRNA hydrolase activity"/>
    <property type="evidence" value="ECO:0007669"/>
    <property type="project" value="UniProtKB-EC"/>
</dbReference>
<protein>
    <recommendedName>
        <fullName evidence="1">peptidyl-tRNA hydrolase</fullName>
        <ecNumber evidence="1">3.1.1.29</ecNumber>
    </recommendedName>
</protein>
<dbReference type="EC" id="3.1.1.29" evidence="1"/>
<dbReference type="PANTHER" id="PTHR12649:SF11">
    <property type="entry name" value="PEPTIDYL-TRNA HYDROLASE 2, MITOCHONDRIAL"/>
    <property type="match status" value="1"/>
</dbReference>
<keyword evidence="2 5" id="KW-0378">Hydrolase</keyword>
<gene>
    <name evidence="5" type="ORF">QX249_11415</name>
</gene>
<dbReference type="SUPFAM" id="SSF102462">
    <property type="entry name" value="Peptidyl-tRNA hydrolase II"/>
    <property type="match status" value="1"/>
</dbReference>
<dbReference type="PANTHER" id="PTHR12649">
    <property type="entry name" value="PEPTIDYL-TRNA HYDROLASE 2"/>
    <property type="match status" value="1"/>
</dbReference>
<dbReference type="AlphaFoldDB" id="A0AAW8Q078"/>
<accession>A0AAW8Q078</accession>
<evidence type="ECO:0000256" key="1">
    <source>
        <dbReference type="ARBA" id="ARBA00013260"/>
    </source>
</evidence>
<reference evidence="5" key="1">
    <citation type="submission" date="2023-06" db="EMBL/GenBank/DDBJ databases">
        <title>Genomic Diversity of Vibrio spp. and Metagenomic Analysis of Pathogens in Florida Gulf Coastal Waters Following Hurricane Ian.</title>
        <authorList>
            <person name="Brumfield K.D."/>
        </authorList>
    </citation>
    <scope>NUCLEOTIDE SEQUENCE</scope>
    <source>
        <strain evidence="5">WBS2B-138</strain>
    </source>
</reference>
<proteinExistence type="inferred from homology"/>
<sequence>MVRKDLCMPTGKLSAQSGHAYTDSISNAQETHPELCDRYRDGVEGGSKVTLEAKNLNALLKAYNQARLEGLPCAIIVDQNHVLPPNFTGKPVITALGIGPVTKEQSKHILKKFRCVK</sequence>
<comment type="catalytic activity">
    <reaction evidence="4">
        <text>an N-acyl-L-alpha-aminoacyl-tRNA + H2O = an N-acyl-L-amino acid + a tRNA + H(+)</text>
        <dbReference type="Rhea" id="RHEA:54448"/>
        <dbReference type="Rhea" id="RHEA-COMP:10123"/>
        <dbReference type="Rhea" id="RHEA-COMP:13883"/>
        <dbReference type="ChEBI" id="CHEBI:15377"/>
        <dbReference type="ChEBI" id="CHEBI:15378"/>
        <dbReference type="ChEBI" id="CHEBI:59874"/>
        <dbReference type="ChEBI" id="CHEBI:78442"/>
        <dbReference type="ChEBI" id="CHEBI:138191"/>
        <dbReference type="EC" id="3.1.1.29"/>
    </reaction>
</comment>
<dbReference type="Pfam" id="PF01981">
    <property type="entry name" value="PTH2"/>
    <property type="match status" value="1"/>
</dbReference>
<comment type="similarity">
    <text evidence="3">Belongs to the PTH2 family.</text>
</comment>